<sequence>MTQAVYDEYRASRGLPKRSVKLITEAEVAEIYQTRYNELPAGIDYATFDAAVNRACLVARNGCRRHCASARTSFVSGLVTFKVFGRGWLSRIARVEAKSVKMAMEKRGTSAASQNVAFDIESDVASKNAKSAATTSKVSGAGAGGSAYQVDWSNITALESAVLILVAVGFVGLAFYLIHRSRQEKARADAYAAIASEGATA</sequence>
<comment type="caution">
    <text evidence="3">The sequence shown here is derived from an EMBL/GenBank/DDBJ whole genome shotgun (WGS) entry which is preliminary data.</text>
</comment>
<gene>
    <name evidence="3" type="ORF">BJF92_00620</name>
</gene>
<dbReference type="AlphaFoldDB" id="A0A1Q9AEC5"/>
<feature type="transmembrane region" description="Helical" evidence="1">
    <location>
        <begin position="160"/>
        <end position="178"/>
    </location>
</feature>
<evidence type="ECO:0000313" key="4">
    <source>
        <dbReference type="Proteomes" id="UP000186143"/>
    </source>
</evidence>
<keyword evidence="1" id="KW-1133">Transmembrane helix</keyword>
<dbReference type="EMBL" id="MKIO01000040">
    <property type="protein sequence ID" value="OLP53305.1"/>
    <property type="molecule type" value="Genomic_DNA"/>
</dbReference>
<dbReference type="InterPro" id="IPR023346">
    <property type="entry name" value="Lysozyme-like_dom_sf"/>
</dbReference>
<name>A0A1Q9AEC5_9HYPH</name>
<evidence type="ECO:0000256" key="1">
    <source>
        <dbReference type="SAM" id="Phobius"/>
    </source>
</evidence>
<accession>A0A1Q9AEC5</accession>
<dbReference type="SUPFAM" id="SSF53955">
    <property type="entry name" value="Lysozyme-like"/>
    <property type="match status" value="1"/>
</dbReference>
<dbReference type="Proteomes" id="UP000186143">
    <property type="component" value="Unassembled WGS sequence"/>
</dbReference>
<evidence type="ECO:0000259" key="2">
    <source>
        <dbReference type="Pfam" id="PF05838"/>
    </source>
</evidence>
<dbReference type="Pfam" id="PF05838">
    <property type="entry name" value="Glyco_hydro_108"/>
    <property type="match status" value="1"/>
</dbReference>
<keyword evidence="1" id="KW-0812">Transmembrane</keyword>
<organism evidence="3 4">
    <name type="scientific">Xaviernesmea rhizosphaerae</name>
    <dbReference type="NCBI Taxonomy" id="1672749"/>
    <lineage>
        <taxon>Bacteria</taxon>
        <taxon>Pseudomonadati</taxon>
        <taxon>Pseudomonadota</taxon>
        <taxon>Alphaproteobacteria</taxon>
        <taxon>Hyphomicrobiales</taxon>
        <taxon>Rhizobiaceae</taxon>
        <taxon>Rhizobium/Agrobacterium group</taxon>
        <taxon>Xaviernesmea</taxon>
    </lineage>
</organism>
<feature type="domain" description="TtsA-like Glycoside hydrolase family 108" evidence="2">
    <location>
        <begin position="2"/>
        <end position="53"/>
    </location>
</feature>
<keyword evidence="1" id="KW-0472">Membrane</keyword>
<proteinExistence type="predicted"/>
<evidence type="ECO:0000313" key="3">
    <source>
        <dbReference type="EMBL" id="OLP53305.1"/>
    </source>
</evidence>
<reference evidence="3 4" key="1">
    <citation type="submission" date="2016-09" db="EMBL/GenBank/DDBJ databases">
        <title>Rhizobium sp. nov., a novel species isolated from the rice rhizosphere.</title>
        <authorList>
            <person name="Zhao J."/>
            <person name="Zhang X."/>
        </authorList>
    </citation>
    <scope>NUCLEOTIDE SEQUENCE [LARGE SCALE GENOMIC DNA]</scope>
    <source>
        <strain evidence="3 4">MH17</strain>
    </source>
</reference>
<dbReference type="OrthoDB" id="9815229at2"/>
<protein>
    <recommendedName>
        <fullName evidence="2">TtsA-like Glycoside hydrolase family 108 domain-containing protein</fullName>
    </recommendedName>
</protein>
<dbReference type="InterPro" id="IPR008565">
    <property type="entry name" value="TtsA-like_GH18_dom"/>
</dbReference>